<accession>U2MZE0</accession>
<dbReference type="RefSeq" id="WP_021329666.1">
    <property type="nucleotide sequence ID" value="NZ_AUZJ01000013.1"/>
</dbReference>
<feature type="transmembrane region" description="Helical" evidence="8">
    <location>
        <begin position="350"/>
        <end position="371"/>
    </location>
</feature>
<dbReference type="EMBL" id="AVQI01000020">
    <property type="protein sequence ID" value="ERK04539.1"/>
    <property type="molecule type" value="Genomic_DNA"/>
</dbReference>
<dbReference type="SUPFAM" id="SSF161098">
    <property type="entry name" value="MetI-like"/>
    <property type="match status" value="2"/>
</dbReference>
<keyword evidence="13" id="KW-1185">Reference proteome</keyword>
<feature type="transmembrane region" description="Helical" evidence="8">
    <location>
        <begin position="498"/>
        <end position="516"/>
    </location>
</feature>
<dbReference type="CDD" id="cd06261">
    <property type="entry name" value="TM_PBP2"/>
    <property type="match status" value="2"/>
</dbReference>
<proteinExistence type="inferred from homology"/>
<evidence type="ECO:0000256" key="2">
    <source>
        <dbReference type="ARBA" id="ARBA00022448"/>
    </source>
</evidence>
<feature type="transmembrane region" description="Helical" evidence="8">
    <location>
        <begin position="600"/>
        <end position="620"/>
    </location>
</feature>
<organism evidence="10 12">
    <name type="scientific">Treponema socranskii subsp. socranskii VPI DR56BR1116 = ATCC 35536</name>
    <dbReference type="NCBI Taxonomy" id="1125725"/>
    <lineage>
        <taxon>Bacteria</taxon>
        <taxon>Pseudomonadati</taxon>
        <taxon>Spirochaetota</taxon>
        <taxon>Spirochaetia</taxon>
        <taxon>Spirochaetales</taxon>
        <taxon>Treponemataceae</taxon>
        <taxon>Treponema</taxon>
    </lineage>
</organism>
<dbReference type="Pfam" id="PF00528">
    <property type="entry name" value="BPD_transp_1"/>
    <property type="match status" value="2"/>
</dbReference>
<feature type="transmembrane region" description="Helical" evidence="8">
    <location>
        <begin position="241"/>
        <end position="266"/>
    </location>
</feature>
<evidence type="ECO:0000259" key="9">
    <source>
        <dbReference type="PROSITE" id="PS50928"/>
    </source>
</evidence>
<dbReference type="PATRIC" id="fig|1125725.3.peg.677"/>
<gene>
    <name evidence="11" type="ORF">HMPREF0860_0729</name>
    <name evidence="10" type="ORF">HMPREF1325_2226</name>
</gene>
<keyword evidence="7 8" id="KW-0472">Membrane</keyword>
<dbReference type="AlphaFoldDB" id="U2MZE0"/>
<evidence type="ECO:0000313" key="11">
    <source>
        <dbReference type="EMBL" id="ERK04539.1"/>
    </source>
</evidence>
<protein>
    <submittedName>
        <fullName evidence="10">ABC transporter, permease protein</fullName>
    </submittedName>
</protein>
<dbReference type="Proteomes" id="UP000016412">
    <property type="component" value="Unassembled WGS sequence"/>
</dbReference>
<dbReference type="OrthoDB" id="57323at2"/>
<dbReference type="InterPro" id="IPR035906">
    <property type="entry name" value="MetI-like_sf"/>
</dbReference>
<feature type="transmembrane region" description="Helical" evidence="8">
    <location>
        <begin position="143"/>
        <end position="163"/>
    </location>
</feature>
<feature type="domain" description="ABC transmembrane type-1" evidence="9">
    <location>
        <begin position="108"/>
        <end position="318"/>
    </location>
</feature>
<evidence type="ECO:0000256" key="7">
    <source>
        <dbReference type="ARBA" id="ARBA00023136"/>
    </source>
</evidence>
<keyword evidence="4" id="KW-0997">Cell inner membrane</keyword>
<dbReference type="InterPro" id="IPR000515">
    <property type="entry name" value="MetI-like"/>
</dbReference>
<feature type="transmembrane region" description="Helical" evidence="8">
    <location>
        <begin position="33"/>
        <end position="51"/>
    </location>
</feature>
<evidence type="ECO:0000256" key="4">
    <source>
        <dbReference type="ARBA" id="ARBA00022519"/>
    </source>
</evidence>
<feature type="transmembrane region" description="Helical" evidence="8">
    <location>
        <begin position="425"/>
        <end position="446"/>
    </location>
</feature>
<dbReference type="PROSITE" id="PS50928">
    <property type="entry name" value="ABC_TM1"/>
    <property type="match status" value="2"/>
</dbReference>
<evidence type="ECO:0000256" key="8">
    <source>
        <dbReference type="RuleBase" id="RU363032"/>
    </source>
</evidence>
<dbReference type="GO" id="GO:0005886">
    <property type="term" value="C:plasma membrane"/>
    <property type="evidence" value="ECO:0007669"/>
    <property type="project" value="UniProtKB-SubCell"/>
</dbReference>
<feature type="transmembrane region" description="Helical" evidence="8">
    <location>
        <begin position="192"/>
        <end position="220"/>
    </location>
</feature>
<dbReference type="Proteomes" id="UP000016646">
    <property type="component" value="Unassembled WGS sequence"/>
</dbReference>
<evidence type="ECO:0000313" key="13">
    <source>
        <dbReference type="Proteomes" id="UP000016646"/>
    </source>
</evidence>
<comment type="caution">
    <text evidence="10">The sequence shown here is derived from an EMBL/GenBank/DDBJ whole genome shotgun (WGS) entry which is preliminary data.</text>
</comment>
<keyword evidence="3" id="KW-1003">Cell membrane</keyword>
<evidence type="ECO:0000313" key="10">
    <source>
        <dbReference type="EMBL" id="ERF61364.1"/>
    </source>
</evidence>
<dbReference type="PANTHER" id="PTHR43357">
    <property type="entry name" value="INNER MEMBRANE ABC TRANSPORTER PERMEASE PROTEIN YDCV"/>
    <property type="match status" value="1"/>
</dbReference>
<evidence type="ECO:0000313" key="12">
    <source>
        <dbReference type="Proteomes" id="UP000016412"/>
    </source>
</evidence>
<feature type="transmembrane region" description="Helical" evidence="8">
    <location>
        <begin position="108"/>
        <end position="131"/>
    </location>
</feature>
<comment type="subcellular location">
    <subcellularLocation>
        <location evidence="1">Cell inner membrane</location>
        <topology evidence="1">Multi-pass membrane protein</topology>
    </subcellularLocation>
    <subcellularLocation>
        <location evidence="8">Cell membrane</location>
        <topology evidence="8">Multi-pass membrane protein</topology>
    </subcellularLocation>
</comment>
<comment type="similarity">
    <text evidence="8">Belongs to the binding-protein-dependent transport system permease family.</text>
</comment>
<evidence type="ECO:0000256" key="3">
    <source>
        <dbReference type="ARBA" id="ARBA00022475"/>
    </source>
</evidence>
<dbReference type="eggNOG" id="COG1178">
    <property type="taxonomic scope" value="Bacteria"/>
</dbReference>
<evidence type="ECO:0000256" key="1">
    <source>
        <dbReference type="ARBA" id="ARBA00004429"/>
    </source>
</evidence>
<keyword evidence="2 8" id="KW-0813">Transport</keyword>
<reference evidence="12 13" key="1">
    <citation type="submission" date="2013-08" db="EMBL/GenBank/DDBJ databases">
        <authorList>
            <person name="Durkin A.S."/>
            <person name="Haft D.R."/>
            <person name="McCorrison J."/>
            <person name="Torralba M."/>
            <person name="Gillis M."/>
            <person name="Haft D.H."/>
            <person name="Methe B."/>
            <person name="Sutton G."/>
            <person name="Nelson K.E."/>
        </authorList>
    </citation>
    <scope>NUCLEOTIDE SEQUENCE [LARGE SCALE GENOMIC DNA]</scope>
    <source>
        <strain evidence="11 13">ATCC 35536</strain>
        <strain evidence="10 12">VPI DR56BR1116</strain>
    </source>
</reference>
<evidence type="ECO:0000256" key="6">
    <source>
        <dbReference type="ARBA" id="ARBA00022989"/>
    </source>
</evidence>
<dbReference type="EMBL" id="AUZJ01000013">
    <property type="protein sequence ID" value="ERF61364.1"/>
    <property type="molecule type" value="Genomic_DNA"/>
</dbReference>
<dbReference type="PANTHER" id="PTHR43357:SF3">
    <property type="entry name" value="FE(3+)-TRANSPORT SYSTEM PERMEASE PROTEIN FBPB 2"/>
    <property type="match status" value="1"/>
</dbReference>
<dbReference type="GO" id="GO:0055085">
    <property type="term" value="P:transmembrane transport"/>
    <property type="evidence" value="ECO:0007669"/>
    <property type="project" value="InterPro"/>
</dbReference>
<dbReference type="Gene3D" id="1.10.3720.10">
    <property type="entry name" value="MetI-like"/>
    <property type="match status" value="2"/>
</dbReference>
<dbReference type="STRING" id="1125725.HMPREF1325_2226"/>
<keyword evidence="5 8" id="KW-0812">Transmembrane</keyword>
<keyword evidence="6 8" id="KW-1133">Transmembrane helix</keyword>
<evidence type="ECO:0000256" key="5">
    <source>
        <dbReference type="ARBA" id="ARBA00022692"/>
    </source>
</evidence>
<feature type="transmembrane region" description="Helical" evidence="8">
    <location>
        <begin position="300"/>
        <end position="317"/>
    </location>
</feature>
<name>U2MZE0_TRESO</name>
<feature type="transmembrane region" description="Helical" evidence="8">
    <location>
        <begin position="458"/>
        <end position="478"/>
    </location>
</feature>
<feature type="domain" description="ABC transmembrane type-1" evidence="9">
    <location>
        <begin position="421"/>
        <end position="620"/>
    </location>
</feature>
<sequence>MTDNQTLKTQPAPFCFKKILNHIKQFFSKSSNCIIVFFGIVLTITVIYPLFSMVKDSFTVQSVSEAKNINEIWDAAVKRGDFTFLQWPSLLFNKLTPLYSKNFFWIPLYRSVLMALIACTIAVVFGGNLAFFITRTNIPFKRFISTVFVFPYIMPSWSIAMFWENFFKNTNVSGSPGEGLLQALTGISAPQWLVYGFFPTAIVLGLHYAPFAYILIGGILRNMDANLEEAATILKASRLKIVGRITLPIVAPAMISTVLLVFASSISSYTVPQFLNKDGSFNSISITLRSALMTGKKGEGYVIATILLIFSVLILTLNNRFTKSRRSFTTVSGKSGQITKIDLKKAKWPIAVTTLIIVTFFAVIPLLSFVLESLEETAGDFSSITLKYWISPTPAIDDAFVGARDYSLNGIFHNSTILHSFGRTIIVAVIVSFICGTCGILIGYAVSKNRRSRLANYVSSLAFLPYLIPALSFSTIFFSLSKTNAFHFLDVATTLSEWSAVALCIIVGGIKFLPFASRSGTNAMLQVSGEIEEAAIITGCPWGKRMTKILFPIQKSSFISGYLLPFISCMREYTLFALITSSVTLSTNVLEYYTRNGVDQLANGINLLLVVFVIVINLSINKFTGASIDKGIGG</sequence>